<reference evidence="2 3" key="1">
    <citation type="submission" date="2019-10" db="EMBL/GenBank/DDBJ databases">
        <title>Streptomyces sp. nov., a novel actinobacterium isolated from alkaline environment.</title>
        <authorList>
            <person name="Golinska P."/>
        </authorList>
    </citation>
    <scope>NUCLEOTIDE SEQUENCE [LARGE SCALE GENOMIC DNA]</scope>
    <source>
        <strain evidence="2 3">OF1</strain>
    </source>
</reference>
<comment type="caution">
    <text evidence="2">The sequence shown here is derived from an EMBL/GenBank/DDBJ whole genome shotgun (WGS) entry which is preliminary data.</text>
</comment>
<gene>
    <name evidence="2" type="ORF">FNX44_003490</name>
</gene>
<accession>A0A5P0YNF6</accession>
<keyword evidence="3" id="KW-1185">Reference proteome</keyword>
<dbReference type="Pfam" id="PF25232">
    <property type="entry name" value="DUF7848"/>
    <property type="match status" value="1"/>
</dbReference>
<protein>
    <recommendedName>
        <fullName evidence="1">DUF7848 domain-containing protein</fullName>
    </recommendedName>
</protein>
<sequence>MTRATYRFREYRIKPDLRPGAEPIASAMQCKTCEEVSERTEDFPGGAVAWAVRHLKSNPEHREYREYREHITRSYRAEPGAWR</sequence>
<evidence type="ECO:0000313" key="3">
    <source>
        <dbReference type="Proteomes" id="UP000320857"/>
    </source>
</evidence>
<organism evidence="2 3">
    <name type="scientific">Streptomyces alkaliterrae</name>
    <dbReference type="NCBI Taxonomy" id="2213162"/>
    <lineage>
        <taxon>Bacteria</taxon>
        <taxon>Bacillati</taxon>
        <taxon>Actinomycetota</taxon>
        <taxon>Actinomycetes</taxon>
        <taxon>Kitasatosporales</taxon>
        <taxon>Streptomycetaceae</taxon>
        <taxon>Streptomyces</taxon>
    </lineage>
</organism>
<name>A0A5P0YNF6_9ACTN</name>
<evidence type="ECO:0000259" key="1">
    <source>
        <dbReference type="Pfam" id="PF25232"/>
    </source>
</evidence>
<feature type="domain" description="DUF7848" evidence="1">
    <location>
        <begin position="1"/>
        <end position="82"/>
    </location>
</feature>
<dbReference type="AlphaFoldDB" id="A0A5P0YNF6"/>
<proteinExistence type="predicted"/>
<dbReference type="Proteomes" id="UP000320857">
    <property type="component" value="Unassembled WGS sequence"/>
</dbReference>
<dbReference type="EMBL" id="VJYK02000019">
    <property type="protein sequence ID" value="MQS00952.1"/>
    <property type="molecule type" value="Genomic_DNA"/>
</dbReference>
<evidence type="ECO:0000313" key="2">
    <source>
        <dbReference type="EMBL" id="MQS00952.1"/>
    </source>
</evidence>
<dbReference type="InterPro" id="IPR057170">
    <property type="entry name" value="DUF7848"/>
</dbReference>